<accession>A0A067QAK4</accession>
<gene>
    <name evidence="2" type="ORF">JAAARDRAFT_694455</name>
</gene>
<reference evidence="3" key="1">
    <citation type="journal article" date="2014" name="Proc. Natl. Acad. Sci. U.S.A.">
        <title>Extensive sampling of basidiomycete genomes demonstrates inadequacy of the white-rot/brown-rot paradigm for wood decay fungi.</title>
        <authorList>
            <person name="Riley R."/>
            <person name="Salamov A.A."/>
            <person name="Brown D.W."/>
            <person name="Nagy L.G."/>
            <person name="Floudas D."/>
            <person name="Held B.W."/>
            <person name="Levasseur A."/>
            <person name="Lombard V."/>
            <person name="Morin E."/>
            <person name="Otillar R."/>
            <person name="Lindquist E.A."/>
            <person name="Sun H."/>
            <person name="LaButti K.M."/>
            <person name="Schmutz J."/>
            <person name="Jabbour D."/>
            <person name="Luo H."/>
            <person name="Baker S.E."/>
            <person name="Pisabarro A.G."/>
            <person name="Walton J.D."/>
            <person name="Blanchette R.A."/>
            <person name="Henrissat B."/>
            <person name="Martin F."/>
            <person name="Cullen D."/>
            <person name="Hibbett D.S."/>
            <person name="Grigoriev I.V."/>
        </authorList>
    </citation>
    <scope>NUCLEOTIDE SEQUENCE [LARGE SCALE GENOMIC DNA]</scope>
    <source>
        <strain evidence="3">MUCL 33604</strain>
    </source>
</reference>
<dbReference type="EMBL" id="KL197710">
    <property type="protein sequence ID" value="KDQ63205.1"/>
    <property type="molecule type" value="Genomic_DNA"/>
</dbReference>
<dbReference type="Proteomes" id="UP000027265">
    <property type="component" value="Unassembled WGS sequence"/>
</dbReference>
<dbReference type="OrthoDB" id="10259742at2759"/>
<feature type="transmembrane region" description="Helical" evidence="1">
    <location>
        <begin position="21"/>
        <end position="41"/>
    </location>
</feature>
<organism evidence="2 3">
    <name type="scientific">Jaapia argillacea MUCL 33604</name>
    <dbReference type="NCBI Taxonomy" id="933084"/>
    <lineage>
        <taxon>Eukaryota</taxon>
        <taxon>Fungi</taxon>
        <taxon>Dikarya</taxon>
        <taxon>Basidiomycota</taxon>
        <taxon>Agaricomycotina</taxon>
        <taxon>Agaricomycetes</taxon>
        <taxon>Agaricomycetidae</taxon>
        <taxon>Jaapiales</taxon>
        <taxon>Jaapiaceae</taxon>
        <taxon>Jaapia</taxon>
    </lineage>
</organism>
<dbReference type="AlphaFoldDB" id="A0A067QAK4"/>
<proteinExistence type="predicted"/>
<evidence type="ECO:0000256" key="1">
    <source>
        <dbReference type="SAM" id="Phobius"/>
    </source>
</evidence>
<keyword evidence="3" id="KW-1185">Reference proteome</keyword>
<feature type="transmembrane region" description="Helical" evidence="1">
    <location>
        <begin position="118"/>
        <end position="141"/>
    </location>
</feature>
<evidence type="ECO:0000313" key="2">
    <source>
        <dbReference type="EMBL" id="KDQ63205.1"/>
    </source>
</evidence>
<protein>
    <submittedName>
        <fullName evidence="2">Uncharacterized protein</fullName>
    </submittedName>
</protein>
<keyword evidence="1" id="KW-1133">Transmembrane helix</keyword>
<keyword evidence="1" id="KW-0472">Membrane</keyword>
<keyword evidence="1" id="KW-0812">Transmembrane</keyword>
<dbReference type="InParanoid" id="A0A067QAK4"/>
<name>A0A067QAK4_9AGAM</name>
<dbReference type="HOGENOM" id="CLU_094318_0_0_1"/>
<sequence length="202" mass="22130">MWIAHFASGLIAKPFAPGVPLSLLCLAGCLPDVVFFTLNFLGVESFRVDNSIAKKGGAILAATYTLTTDRKVTLRDQLAIIIASTSHFLLEWPTHRADVKITPSSTTAFGTGIFDFPFATFITETLIFLLGLWFYTSFSPLATRGGYKRNQNWLWAVLGVFVLQQAHFSFGSAPTNEARWVHAPAFLGEIVASAWLIGKLEG</sequence>
<evidence type="ECO:0000313" key="3">
    <source>
        <dbReference type="Proteomes" id="UP000027265"/>
    </source>
</evidence>